<reference evidence="9" key="1">
    <citation type="journal article" date="2011" name="Nature">
        <title>Genome sequence and analysis of the tuber crop potato.</title>
        <authorList>
            <consortium name="The Potato Genome Sequencing Consortium"/>
        </authorList>
    </citation>
    <scope>NUCLEOTIDE SEQUENCE [LARGE SCALE GENOMIC DNA]</scope>
    <source>
        <strain evidence="9">cv. DM1-3 516 R44</strain>
    </source>
</reference>
<dbReference type="CDD" id="cd18793">
    <property type="entry name" value="SF2_C_SNF"/>
    <property type="match status" value="1"/>
</dbReference>
<dbReference type="InterPro" id="IPR001650">
    <property type="entry name" value="Helicase_C-like"/>
</dbReference>
<dbReference type="Gramene" id="PGSC0003DMT400096321">
    <property type="protein sequence ID" value="PGSC0003DMT400096321"/>
    <property type="gene ID" value="PGSC0003DMG400045892"/>
</dbReference>
<evidence type="ECO:0000256" key="3">
    <source>
        <dbReference type="ARBA" id="ARBA00022801"/>
    </source>
</evidence>
<keyword evidence="9" id="KW-1185">Reference proteome</keyword>
<dbReference type="EnsemblPlants" id="PGSC0003DMT400096321">
    <property type="protein sequence ID" value="PGSC0003DMT400096321"/>
    <property type="gene ID" value="PGSC0003DMG400045892"/>
</dbReference>
<dbReference type="PANTHER" id="PTHR45821:SF14">
    <property type="entry name" value="HELICASE C-TERMINAL DOMAIN-CONTAINING PROTEIN"/>
    <property type="match status" value="1"/>
</dbReference>
<dbReference type="Proteomes" id="UP000011115">
    <property type="component" value="Unassembled WGS sequence"/>
</dbReference>
<dbReference type="GO" id="GO:0005524">
    <property type="term" value="F:ATP binding"/>
    <property type="evidence" value="ECO:0007669"/>
    <property type="project" value="UniProtKB-KW"/>
</dbReference>
<dbReference type="GO" id="GO:0004386">
    <property type="term" value="F:helicase activity"/>
    <property type="evidence" value="ECO:0007669"/>
    <property type="project" value="UniProtKB-KW"/>
</dbReference>
<reference evidence="8" key="2">
    <citation type="submission" date="2015-06" db="UniProtKB">
        <authorList>
            <consortium name="EnsemblPlants"/>
        </authorList>
    </citation>
    <scope>IDENTIFICATION</scope>
    <source>
        <strain evidence="8">DM1-3 516 R44</strain>
    </source>
</reference>
<dbReference type="Gene3D" id="3.40.50.300">
    <property type="entry name" value="P-loop containing nucleotide triphosphate hydrolases"/>
    <property type="match status" value="1"/>
</dbReference>
<dbReference type="GO" id="GO:0016787">
    <property type="term" value="F:hydrolase activity"/>
    <property type="evidence" value="ECO:0007669"/>
    <property type="project" value="UniProtKB-KW"/>
</dbReference>
<feature type="domain" description="Helicase C-terminal" evidence="7">
    <location>
        <begin position="1"/>
        <end position="109"/>
    </location>
</feature>
<dbReference type="InterPro" id="IPR027417">
    <property type="entry name" value="P-loop_NTPase"/>
</dbReference>
<dbReference type="GO" id="GO:0080188">
    <property type="term" value="P:gene silencing by siRNA-directed DNA methylation"/>
    <property type="evidence" value="ECO:0007669"/>
    <property type="project" value="InterPro"/>
</dbReference>
<dbReference type="PROSITE" id="PS51194">
    <property type="entry name" value="HELICASE_CTER"/>
    <property type="match status" value="1"/>
</dbReference>
<dbReference type="eggNOG" id="KOG0390">
    <property type="taxonomic scope" value="Eukaryota"/>
</dbReference>
<evidence type="ECO:0000259" key="7">
    <source>
        <dbReference type="PROSITE" id="PS51194"/>
    </source>
</evidence>
<accession>M1DY63</accession>
<evidence type="ECO:0000313" key="9">
    <source>
        <dbReference type="Proteomes" id="UP000011115"/>
    </source>
</evidence>
<comment type="subcellular location">
    <subcellularLocation>
        <location evidence="1">Nucleus</location>
    </subcellularLocation>
</comment>
<evidence type="ECO:0000256" key="1">
    <source>
        <dbReference type="ARBA" id="ARBA00004123"/>
    </source>
</evidence>
<evidence type="ECO:0000256" key="6">
    <source>
        <dbReference type="ARBA" id="ARBA00023242"/>
    </source>
</evidence>
<proteinExistence type="predicted"/>
<protein>
    <submittedName>
        <fullName evidence="8">Chromatin remodeling complex subunit</fullName>
    </submittedName>
</protein>
<dbReference type="PANTHER" id="PTHR45821">
    <property type="entry name" value="SNF2 DOMAIN-CONTAINING PROTEIN CLASSY 2-RELATED"/>
    <property type="match status" value="1"/>
</dbReference>
<dbReference type="Pfam" id="PF00271">
    <property type="entry name" value="Helicase_C"/>
    <property type="match status" value="1"/>
</dbReference>
<dbReference type="InParanoid" id="M1DY63"/>
<sequence length="125" mass="14579">MDGKLDVKKQQISIHSLNDPKSDVKVLLSSIKAWSEGISLIGSSRVVLLDVLWNPSIEQHAISHAYRNGHIKFVHVYYPVTSKWEVDKIEQQMRKKYRSNVLLSRNESRLILHVLCQRITYQNPW</sequence>
<evidence type="ECO:0000313" key="8">
    <source>
        <dbReference type="EnsemblPlants" id="PGSC0003DMT400096321"/>
    </source>
</evidence>
<keyword evidence="5" id="KW-0067">ATP-binding</keyword>
<dbReference type="GO" id="GO:0005634">
    <property type="term" value="C:nucleus"/>
    <property type="evidence" value="ECO:0007669"/>
    <property type="project" value="UniProtKB-SubCell"/>
</dbReference>
<keyword evidence="2" id="KW-0547">Nucleotide-binding</keyword>
<dbReference type="InterPro" id="IPR049730">
    <property type="entry name" value="SNF2/RAD54-like_C"/>
</dbReference>
<evidence type="ECO:0000256" key="5">
    <source>
        <dbReference type="ARBA" id="ARBA00022840"/>
    </source>
</evidence>
<evidence type="ECO:0000256" key="4">
    <source>
        <dbReference type="ARBA" id="ARBA00022806"/>
    </source>
</evidence>
<dbReference type="PaxDb" id="4113-PGSC0003DMT400096321"/>
<dbReference type="HOGENOM" id="CLU_156854_0_0_1"/>
<keyword evidence="4" id="KW-0347">Helicase</keyword>
<dbReference type="SUPFAM" id="SSF52540">
    <property type="entry name" value="P-loop containing nucleoside triphosphate hydrolases"/>
    <property type="match status" value="1"/>
</dbReference>
<evidence type="ECO:0000256" key="2">
    <source>
        <dbReference type="ARBA" id="ARBA00022741"/>
    </source>
</evidence>
<dbReference type="STRING" id="4113.M1DY63"/>
<dbReference type="InterPro" id="IPR044567">
    <property type="entry name" value="CLSY/DRD1"/>
</dbReference>
<organism evidence="8 9">
    <name type="scientific">Solanum tuberosum</name>
    <name type="common">Potato</name>
    <dbReference type="NCBI Taxonomy" id="4113"/>
    <lineage>
        <taxon>Eukaryota</taxon>
        <taxon>Viridiplantae</taxon>
        <taxon>Streptophyta</taxon>
        <taxon>Embryophyta</taxon>
        <taxon>Tracheophyta</taxon>
        <taxon>Spermatophyta</taxon>
        <taxon>Magnoliopsida</taxon>
        <taxon>eudicotyledons</taxon>
        <taxon>Gunneridae</taxon>
        <taxon>Pentapetalae</taxon>
        <taxon>asterids</taxon>
        <taxon>lamiids</taxon>
        <taxon>Solanales</taxon>
        <taxon>Solanaceae</taxon>
        <taxon>Solanoideae</taxon>
        <taxon>Solaneae</taxon>
        <taxon>Solanum</taxon>
    </lineage>
</organism>
<name>M1DY63_SOLTU</name>
<keyword evidence="6" id="KW-0539">Nucleus</keyword>
<keyword evidence="3" id="KW-0378">Hydrolase</keyword>
<dbReference type="AlphaFoldDB" id="M1DY63"/>